<proteinExistence type="predicted"/>
<dbReference type="PANTHER" id="PTHR35603:SF2">
    <property type="entry name" value="OUTER MEMBRANE LIPOPROTEIN"/>
    <property type="match status" value="1"/>
</dbReference>
<evidence type="ECO:0000256" key="2">
    <source>
        <dbReference type="ARBA" id="ARBA00023136"/>
    </source>
</evidence>
<keyword evidence="2" id="KW-0472">Membrane</keyword>
<dbReference type="PANTHER" id="PTHR35603">
    <property type="match status" value="1"/>
</dbReference>
<evidence type="ECO:0000259" key="3">
    <source>
        <dbReference type="Pfam" id="PF05433"/>
    </source>
</evidence>
<dbReference type="InterPro" id="IPR008816">
    <property type="entry name" value="Gly_zipper_2TM_dom"/>
</dbReference>
<gene>
    <name evidence="4" type="ORF">MNB_SUP05-10-893</name>
</gene>
<evidence type="ECO:0000256" key="1">
    <source>
        <dbReference type="ARBA" id="ARBA00004370"/>
    </source>
</evidence>
<feature type="domain" description="Glycine zipper 2TM" evidence="3">
    <location>
        <begin position="66"/>
        <end position="101"/>
    </location>
</feature>
<protein>
    <submittedName>
        <fullName evidence="4">Putative exported protein</fullName>
    </submittedName>
</protein>
<evidence type="ECO:0000313" key="4">
    <source>
        <dbReference type="EMBL" id="SFV76207.1"/>
    </source>
</evidence>
<dbReference type="GO" id="GO:0019867">
    <property type="term" value="C:outer membrane"/>
    <property type="evidence" value="ECO:0007669"/>
    <property type="project" value="InterPro"/>
</dbReference>
<dbReference type="InterPro" id="IPR051407">
    <property type="entry name" value="Bact_OM_lipoprot/Surf_antigen"/>
</dbReference>
<sequence>MQKQSLIFLPLLLATQLSFAGSYTDTATVTSVDKVYRDHTIREPYQDCYIKEFYQGNGDGSATNEIIGGIFGGLIGNQFGKGSGKDAATIAGTLLGASLAHDDELAQAKTGRVVSKEVCETKYRTSSNKRLSHYRVEYEYDGRTFTYTTKNRPYADTVKVRVEVSPK</sequence>
<accession>A0A1W1D6Y5</accession>
<comment type="subcellular location">
    <subcellularLocation>
        <location evidence="1">Membrane</location>
    </subcellularLocation>
</comment>
<dbReference type="Pfam" id="PF05433">
    <property type="entry name" value="Rick_17kDa_Anti"/>
    <property type="match status" value="1"/>
</dbReference>
<reference evidence="4" key="1">
    <citation type="submission" date="2016-10" db="EMBL/GenBank/DDBJ databases">
        <authorList>
            <person name="de Groot N.N."/>
        </authorList>
    </citation>
    <scope>NUCLEOTIDE SEQUENCE</scope>
</reference>
<dbReference type="AlphaFoldDB" id="A0A1W1D6Y5"/>
<dbReference type="EMBL" id="FPHQ01000075">
    <property type="protein sequence ID" value="SFV76207.1"/>
    <property type="molecule type" value="Genomic_DNA"/>
</dbReference>
<name>A0A1W1D6Y5_9ZZZZ</name>
<organism evidence="4">
    <name type="scientific">hydrothermal vent metagenome</name>
    <dbReference type="NCBI Taxonomy" id="652676"/>
    <lineage>
        <taxon>unclassified sequences</taxon>
        <taxon>metagenomes</taxon>
        <taxon>ecological metagenomes</taxon>
    </lineage>
</organism>